<feature type="signal peptide" evidence="1">
    <location>
        <begin position="1"/>
        <end position="24"/>
    </location>
</feature>
<evidence type="ECO:0000313" key="3">
    <source>
        <dbReference type="Proteomes" id="UP000534294"/>
    </source>
</evidence>
<proteinExistence type="predicted"/>
<name>A0A7W7YKG5_9BACT</name>
<sequence length="416" mass="45536">MNPFFYRSGLVLVSLALLSCGSAAYRSSIRNYSDAYARGSDDQMLLNLVRLRQHQPAHWVQPGPITTSMNFERGLNAGSARGERSLGLAGSLGLNLKADERPSFTYIPLTGKEFTDRMMAPIPPKVFITLFEEGWPIDRLMRLMVERIELGSGKGGLTILPNDPGSGRSTYLTFLKTCEVARILQREGALDLEVQRRFSPLAAGHSSPLQPSTNDLINAREKGLIWQQQGTGWVLGEMQQQAVFRVREGAAKTVALSSLRSQPEFQSADGEEAISTFLQIVEKGLSLRADGGTDGGSGARAELVVRSFGGIMSAVAQEEPAYEGMSDAQQAVLKSAVPAAQQEPILRLSWAGVPAADLQKPTVKIHLDGESWMITDYKQGEQRSRNRDTFRFLVGLSHLVASDLDSLKFPQTLLIQ</sequence>
<evidence type="ECO:0000256" key="1">
    <source>
        <dbReference type="SAM" id="SignalP"/>
    </source>
</evidence>
<dbReference type="PROSITE" id="PS51257">
    <property type="entry name" value="PROKAR_LIPOPROTEIN"/>
    <property type="match status" value="1"/>
</dbReference>
<dbReference type="AlphaFoldDB" id="A0A7W7YKG5"/>
<accession>A0A7W7YKG5</accession>
<gene>
    <name evidence="2" type="ORF">HNQ64_001824</name>
</gene>
<organism evidence="2 3">
    <name type="scientific">Prosthecobacter dejongeii</name>
    <dbReference type="NCBI Taxonomy" id="48465"/>
    <lineage>
        <taxon>Bacteria</taxon>
        <taxon>Pseudomonadati</taxon>
        <taxon>Verrucomicrobiota</taxon>
        <taxon>Verrucomicrobiia</taxon>
        <taxon>Verrucomicrobiales</taxon>
        <taxon>Verrucomicrobiaceae</taxon>
        <taxon>Prosthecobacter</taxon>
    </lineage>
</organism>
<dbReference type="Proteomes" id="UP000534294">
    <property type="component" value="Unassembled WGS sequence"/>
</dbReference>
<dbReference type="EMBL" id="JACHIF010000003">
    <property type="protein sequence ID" value="MBB5037575.1"/>
    <property type="molecule type" value="Genomic_DNA"/>
</dbReference>
<reference evidence="2 3" key="1">
    <citation type="submission" date="2020-08" db="EMBL/GenBank/DDBJ databases">
        <title>Genomic Encyclopedia of Type Strains, Phase IV (KMG-IV): sequencing the most valuable type-strain genomes for metagenomic binning, comparative biology and taxonomic classification.</title>
        <authorList>
            <person name="Goeker M."/>
        </authorList>
    </citation>
    <scope>NUCLEOTIDE SEQUENCE [LARGE SCALE GENOMIC DNA]</scope>
    <source>
        <strain evidence="2 3">DSM 12251</strain>
    </source>
</reference>
<keyword evidence="1" id="KW-0732">Signal</keyword>
<protein>
    <submittedName>
        <fullName evidence="2">Uncharacterized protein</fullName>
    </submittedName>
</protein>
<evidence type="ECO:0000313" key="2">
    <source>
        <dbReference type="EMBL" id="MBB5037575.1"/>
    </source>
</evidence>
<keyword evidence="3" id="KW-1185">Reference proteome</keyword>
<dbReference type="RefSeq" id="WP_184207604.1">
    <property type="nucleotide sequence ID" value="NZ_JACHIF010000003.1"/>
</dbReference>
<feature type="chain" id="PRO_5031083261" evidence="1">
    <location>
        <begin position="25"/>
        <end position="416"/>
    </location>
</feature>
<comment type="caution">
    <text evidence="2">The sequence shown here is derived from an EMBL/GenBank/DDBJ whole genome shotgun (WGS) entry which is preliminary data.</text>
</comment>